<evidence type="ECO:0000313" key="6">
    <source>
        <dbReference type="Proteomes" id="UP000183760"/>
    </source>
</evidence>
<dbReference type="SUPFAM" id="SSF56219">
    <property type="entry name" value="DNase I-like"/>
    <property type="match status" value="1"/>
</dbReference>
<dbReference type="PROSITE" id="PS51257">
    <property type="entry name" value="PROKAR_LIPOPROTEIN"/>
    <property type="match status" value="1"/>
</dbReference>
<evidence type="ECO:0000313" key="7">
    <source>
        <dbReference type="Proteomes" id="UP000321514"/>
    </source>
</evidence>
<dbReference type="GO" id="GO:0005509">
    <property type="term" value="F:calcium ion binding"/>
    <property type="evidence" value="ECO:0007669"/>
    <property type="project" value="InterPro"/>
</dbReference>
<dbReference type="InterPro" id="IPR036691">
    <property type="entry name" value="Endo/exonu/phosph_ase_sf"/>
</dbReference>
<dbReference type="Gene3D" id="3.60.10.10">
    <property type="entry name" value="Endonuclease/exonuclease/phosphatase"/>
    <property type="match status" value="1"/>
</dbReference>
<dbReference type="InterPro" id="IPR001322">
    <property type="entry name" value="Lamin_tail_dom"/>
</dbReference>
<dbReference type="GO" id="GO:0016020">
    <property type="term" value="C:membrane"/>
    <property type="evidence" value="ECO:0007669"/>
    <property type="project" value="InterPro"/>
</dbReference>
<dbReference type="Pfam" id="PF00932">
    <property type="entry name" value="LTD"/>
    <property type="match status" value="1"/>
</dbReference>
<evidence type="ECO:0000256" key="1">
    <source>
        <dbReference type="SAM" id="MobiDB-lite"/>
    </source>
</evidence>
<dbReference type="Pfam" id="PF05345">
    <property type="entry name" value="He_PIG"/>
    <property type="match status" value="2"/>
</dbReference>
<evidence type="ECO:0000313" key="5">
    <source>
        <dbReference type="EMBL" id="SEU02512.1"/>
    </source>
</evidence>
<feature type="region of interest" description="Disordered" evidence="1">
    <location>
        <begin position="638"/>
        <end position="660"/>
    </location>
</feature>
<accession>A0A511SYG2</accession>
<dbReference type="AlphaFoldDB" id="A0A511SYG2"/>
<reference evidence="5 6" key="1">
    <citation type="submission" date="2016-10" db="EMBL/GenBank/DDBJ databases">
        <authorList>
            <person name="Varghese N."/>
            <person name="Submissions S."/>
        </authorList>
    </citation>
    <scope>NUCLEOTIDE SEQUENCE [LARGE SCALE GENOMIC DNA]</scope>
    <source>
        <strain evidence="5 6">DSM 16525</strain>
    </source>
</reference>
<keyword evidence="6" id="KW-1185">Reference proteome</keyword>
<feature type="domain" description="LTD" evidence="3">
    <location>
        <begin position="589"/>
        <end position="723"/>
    </location>
</feature>
<dbReference type="InterPro" id="IPR015919">
    <property type="entry name" value="Cadherin-like_sf"/>
</dbReference>
<dbReference type="OrthoDB" id="5500612at2"/>
<feature type="region of interest" description="Disordered" evidence="1">
    <location>
        <begin position="201"/>
        <end position="220"/>
    </location>
</feature>
<reference evidence="4 7" key="2">
    <citation type="submission" date="2019-07" db="EMBL/GenBank/DDBJ databases">
        <title>Whole genome shotgun sequence of Myxococcus fulvus NBRC 100333.</title>
        <authorList>
            <person name="Hosoyama A."/>
            <person name="Uohara A."/>
            <person name="Ohji S."/>
            <person name="Ichikawa N."/>
        </authorList>
    </citation>
    <scope>NUCLEOTIDE SEQUENCE [LARGE SCALE GENOMIC DNA]</scope>
    <source>
        <strain evidence="4 7">NBRC 100333</strain>
    </source>
</reference>
<dbReference type="STRING" id="1334629.MFUL124B02_38560"/>
<organism evidence="4 7">
    <name type="scientific">Myxococcus fulvus</name>
    <dbReference type="NCBI Taxonomy" id="33"/>
    <lineage>
        <taxon>Bacteria</taxon>
        <taxon>Pseudomonadati</taxon>
        <taxon>Myxococcota</taxon>
        <taxon>Myxococcia</taxon>
        <taxon>Myxococcales</taxon>
        <taxon>Cystobacterineae</taxon>
        <taxon>Myxococcaceae</taxon>
        <taxon>Myxococcus</taxon>
    </lineage>
</organism>
<proteinExistence type="predicted"/>
<feature type="chain" id="PRO_5022889498" evidence="2">
    <location>
        <begin position="21"/>
        <end position="762"/>
    </location>
</feature>
<dbReference type="SUPFAM" id="SSF49313">
    <property type="entry name" value="Cadherin-like"/>
    <property type="match status" value="1"/>
</dbReference>
<protein>
    <submittedName>
        <fullName evidence="5">Ig domain-containing protein</fullName>
    </submittedName>
</protein>
<name>A0A511SYG2_MYXFU</name>
<dbReference type="InterPro" id="IPR013783">
    <property type="entry name" value="Ig-like_fold"/>
</dbReference>
<feature type="compositionally biased region" description="Basic and acidic residues" evidence="1">
    <location>
        <begin position="642"/>
        <end position="654"/>
    </location>
</feature>
<gene>
    <name evidence="4" type="ORF">MFU01_19820</name>
    <name evidence="5" type="ORF">SAMN05443572_104431</name>
</gene>
<feature type="compositionally biased region" description="Gly residues" evidence="1">
    <location>
        <begin position="206"/>
        <end position="218"/>
    </location>
</feature>
<comment type="caution">
    <text evidence="4">The sequence shown here is derived from an EMBL/GenBank/DDBJ whole genome shotgun (WGS) entry which is preliminary data.</text>
</comment>
<dbReference type="EMBL" id="FOIB01000004">
    <property type="protein sequence ID" value="SEU02512.1"/>
    <property type="molecule type" value="Genomic_DNA"/>
</dbReference>
<dbReference type="Gene3D" id="2.60.40.10">
    <property type="entry name" value="Immunoglobulins"/>
    <property type="match status" value="2"/>
</dbReference>
<evidence type="ECO:0000256" key="2">
    <source>
        <dbReference type="SAM" id="SignalP"/>
    </source>
</evidence>
<dbReference type="Proteomes" id="UP000183760">
    <property type="component" value="Unassembled WGS sequence"/>
</dbReference>
<sequence>MSIQRAVGMLLLLTFLGACSGGDDPNPGSGPKLPNISALTDTTVGAPYDTRITATGGVAPLRYALKSEVPPGFSFYSTDGRLTGPASAAGDYSLQVGVVDVEKSEDSRTYTLKVWPAPALVGATLTAAVAGNGYTYTFSGVGGRPPVTFSVVEGALPEGLSLSQDGEVTGVATLAGTTSFTVKVEDASGVTAQARYSLEVKAGTGTPDGGGTDGGTDGGPSTSFPLAVGNWNIEWFGHTGQGPSDEALQLANVKTVIAGAGVDVWGLAEVVDAAHFEALKAQLPEYDGFLASDSLVPSGSSYYDADEQKVGILYKKGLVQVREARIVLGSSDFYFAGRPPLRVDLRVTRSGINVDLSVLMLHMKATGTGTESADYERRLEAGQLLKGYLDSNLPTQRVMVVGDWNDDVDVSNVGNRESPYQNFVDDTDNYRFVTMDMSQSGIGSTVSRNTFIDHQLISNEMLASYVPGSAAVLRPSITRYGATTSDHYPIISRYNFGQVTARTLKVTAPNGGESLTAGSTFDITWTASGVQNVRLQYSLDNGVVWSDIAASVAAASGSFTWTVPSEGSSTARVRINDAADSTLADVSDAPFTLNRPVPTLFINEYLPQPLPPSGSTTPDYDKMFVEVRNTGASAVNLGGYSLHDDESRRGDKPARHVFPSGTMLQPGAVYTVYGDASAVPMGVPNTAGANGGDGLRFNRSNDSAYLVRPDGSEQDHATYGTTTLGVSFNRNPDGTGAGEWVRHDSLSSSLASPGRRVDGSAF</sequence>
<dbReference type="InterPro" id="IPR005135">
    <property type="entry name" value="Endo/exonuclease/phosphatase"/>
</dbReference>
<dbReference type="GO" id="GO:0003824">
    <property type="term" value="F:catalytic activity"/>
    <property type="evidence" value="ECO:0007669"/>
    <property type="project" value="InterPro"/>
</dbReference>
<feature type="signal peptide" evidence="2">
    <location>
        <begin position="1"/>
        <end position="20"/>
    </location>
</feature>
<dbReference type="RefSeq" id="WP_074953774.1">
    <property type="nucleotide sequence ID" value="NZ_BJXR01000019.1"/>
</dbReference>
<dbReference type="Pfam" id="PF03372">
    <property type="entry name" value="Exo_endo_phos"/>
    <property type="match status" value="1"/>
</dbReference>
<evidence type="ECO:0000259" key="3">
    <source>
        <dbReference type="PROSITE" id="PS51841"/>
    </source>
</evidence>
<dbReference type="InterPro" id="IPR036415">
    <property type="entry name" value="Lamin_tail_dom_sf"/>
</dbReference>
<dbReference type="Gene3D" id="2.60.40.1260">
    <property type="entry name" value="Lamin Tail domain"/>
    <property type="match status" value="1"/>
</dbReference>
<evidence type="ECO:0000313" key="4">
    <source>
        <dbReference type="EMBL" id="GEN06945.1"/>
    </source>
</evidence>
<dbReference type="Proteomes" id="UP000321514">
    <property type="component" value="Unassembled WGS sequence"/>
</dbReference>
<dbReference type="PROSITE" id="PS51841">
    <property type="entry name" value="LTD"/>
    <property type="match status" value="1"/>
</dbReference>
<dbReference type="EMBL" id="BJXR01000019">
    <property type="protein sequence ID" value="GEN06945.1"/>
    <property type="molecule type" value="Genomic_DNA"/>
</dbReference>
<dbReference type="SUPFAM" id="SSF74853">
    <property type="entry name" value="Lamin A/C globular tail domain"/>
    <property type="match status" value="1"/>
</dbReference>
<keyword evidence="2" id="KW-0732">Signal</keyword>